<name>A0A955LK73_UNCKA</name>
<reference evidence="7" key="2">
    <citation type="journal article" date="2021" name="Microbiome">
        <title>Successional dynamics and alternative stable states in a saline activated sludge microbial community over 9 years.</title>
        <authorList>
            <person name="Wang Y."/>
            <person name="Ye J."/>
            <person name="Ju F."/>
            <person name="Liu L."/>
            <person name="Boyd J.A."/>
            <person name="Deng Y."/>
            <person name="Parks D.H."/>
            <person name="Jiang X."/>
            <person name="Yin X."/>
            <person name="Woodcroft B.J."/>
            <person name="Tyson G.W."/>
            <person name="Hugenholtz P."/>
            <person name="Polz M.F."/>
            <person name="Zhang T."/>
        </authorList>
    </citation>
    <scope>NUCLEOTIDE SEQUENCE</scope>
    <source>
        <strain evidence="7">HKST-UBA03</strain>
    </source>
</reference>
<evidence type="ECO:0000256" key="1">
    <source>
        <dbReference type="ARBA" id="ARBA00004141"/>
    </source>
</evidence>
<evidence type="ECO:0000256" key="5">
    <source>
        <dbReference type="RuleBase" id="RU361157"/>
    </source>
</evidence>
<protein>
    <recommendedName>
        <fullName evidence="5">Transport permease protein</fullName>
    </recommendedName>
</protein>
<dbReference type="PIRSF" id="PIRSF006648">
    <property type="entry name" value="DrrB"/>
    <property type="match status" value="1"/>
</dbReference>
<dbReference type="PROSITE" id="PS51012">
    <property type="entry name" value="ABC_TM2"/>
    <property type="match status" value="1"/>
</dbReference>
<dbReference type="PANTHER" id="PTHR43229:SF2">
    <property type="entry name" value="NODULATION PROTEIN J"/>
    <property type="match status" value="1"/>
</dbReference>
<dbReference type="InterPro" id="IPR051784">
    <property type="entry name" value="Nod_factor_ABC_transporter"/>
</dbReference>
<keyword evidence="2 5" id="KW-0812">Transmembrane</keyword>
<reference evidence="7" key="1">
    <citation type="submission" date="2020-04" db="EMBL/GenBank/DDBJ databases">
        <authorList>
            <person name="Zhang T."/>
        </authorList>
    </citation>
    <scope>NUCLEOTIDE SEQUENCE</scope>
    <source>
        <strain evidence="7">HKST-UBA03</strain>
    </source>
</reference>
<keyword evidence="3 5" id="KW-1133">Transmembrane helix</keyword>
<evidence type="ECO:0000313" key="7">
    <source>
        <dbReference type="EMBL" id="MCA9391988.1"/>
    </source>
</evidence>
<dbReference type="InterPro" id="IPR000412">
    <property type="entry name" value="ABC_2_transport"/>
</dbReference>
<dbReference type="PANTHER" id="PTHR43229">
    <property type="entry name" value="NODULATION PROTEIN J"/>
    <property type="match status" value="1"/>
</dbReference>
<sequence length="259" mass="28363">MNQLNAILALAIRDLTKLFRDKPRIIVSLIFPVIFIGALGGSLDANLSELAGYNLLVFVFTGVLAQTMFQSTASGIISLIEDRENDFSQEIFVSPISRYSIIVGKIIGETLVSLVQGFGVVVLGLLIGVPLSLVILGKLFVVSLIACLAGGAFGVIVMANLSSQRTANQIFPLLIFPQFVLAGVFNPIKNLPWYLDILSRISPMRYAVDLVRGVYYWGDPVYDKVVIASPLFNLAVIGIFFAVFLVLGTFLFVRNERNR</sequence>
<feature type="transmembrane region" description="Helical" evidence="5">
    <location>
        <begin position="133"/>
        <end position="158"/>
    </location>
</feature>
<dbReference type="EMBL" id="JAGQKZ010000013">
    <property type="protein sequence ID" value="MCA9391988.1"/>
    <property type="molecule type" value="Genomic_DNA"/>
</dbReference>
<dbReference type="GO" id="GO:0140359">
    <property type="term" value="F:ABC-type transporter activity"/>
    <property type="evidence" value="ECO:0007669"/>
    <property type="project" value="InterPro"/>
</dbReference>
<feature type="transmembrane region" description="Helical" evidence="5">
    <location>
        <begin position="25"/>
        <end position="43"/>
    </location>
</feature>
<dbReference type="Proteomes" id="UP000751518">
    <property type="component" value="Unassembled WGS sequence"/>
</dbReference>
<comment type="subcellular location">
    <subcellularLocation>
        <location evidence="5">Cell membrane</location>
        <topology evidence="5">Multi-pass membrane protein</topology>
    </subcellularLocation>
    <subcellularLocation>
        <location evidence="1">Membrane</location>
        <topology evidence="1">Multi-pass membrane protein</topology>
    </subcellularLocation>
</comment>
<keyword evidence="5" id="KW-0813">Transport</keyword>
<proteinExistence type="inferred from homology"/>
<evidence type="ECO:0000256" key="4">
    <source>
        <dbReference type="ARBA" id="ARBA00023136"/>
    </source>
</evidence>
<evidence type="ECO:0000259" key="6">
    <source>
        <dbReference type="PROSITE" id="PS51012"/>
    </source>
</evidence>
<dbReference type="PRINTS" id="PR00164">
    <property type="entry name" value="ABC2TRNSPORT"/>
</dbReference>
<dbReference type="AlphaFoldDB" id="A0A955LK73"/>
<evidence type="ECO:0000256" key="3">
    <source>
        <dbReference type="ARBA" id="ARBA00022989"/>
    </source>
</evidence>
<dbReference type="Pfam" id="PF01061">
    <property type="entry name" value="ABC2_membrane"/>
    <property type="match status" value="1"/>
</dbReference>
<feature type="transmembrane region" description="Helical" evidence="5">
    <location>
        <begin position="101"/>
        <end position="127"/>
    </location>
</feature>
<keyword evidence="4 5" id="KW-0472">Membrane</keyword>
<feature type="transmembrane region" description="Helical" evidence="5">
    <location>
        <begin position="170"/>
        <end position="188"/>
    </location>
</feature>
<accession>A0A955LK73</accession>
<dbReference type="InterPro" id="IPR047817">
    <property type="entry name" value="ABC2_TM_bact-type"/>
</dbReference>
<comment type="caution">
    <text evidence="7">The sequence shown here is derived from an EMBL/GenBank/DDBJ whole genome shotgun (WGS) entry which is preliminary data.</text>
</comment>
<gene>
    <name evidence="7" type="ORF">KC614_02175</name>
</gene>
<organism evidence="7 8">
    <name type="scientific">candidate division WWE3 bacterium</name>
    <dbReference type="NCBI Taxonomy" id="2053526"/>
    <lineage>
        <taxon>Bacteria</taxon>
        <taxon>Katanobacteria</taxon>
    </lineage>
</organism>
<evidence type="ECO:0000256" key="2">
    <source>
        <dbReference type="ARBA" id="ARBA00022692"/>
    </source>
</evidence>
<dbReference type="InterPro" id="IPR013525">
    <property type="entry name" value="ABC2_TM"/>
</dbReference>
<keyword evidence="5" id="KW-1003">Cell membrane</keyword>
<feature type="transmembrane region" description="Helical" evidence="5">
    <location>
        <begin position="55"/>
        <end position="80"/>
    </location>
</feature>
<dbReference type="GO" id="GO:0043190">
    <property type="term" value="C:ATP-binding cassette (ABC) transporter complex"/>
    <property type="evidence" value="ECO:0007669"/>
    <property type="project" value="InterPro"/>
</dbReference>
<evidence type="ECO:0000313" key="8">
    <source>
        <dbReference type="Proteomes" id="UP000751518"/>
    </source>
</evidence>
<feature type="transmembrane region" description="Helical" evidence="5">
    <location>
        <begin position="231"/>
        <end position="253"/>
    </location>
</feature>
<comment type="similarity">
    <text evidence="5">Belongs to the ABC-2 integral membrane protein family.</text>
</comment>
<feature type="domain" description="ABC transmembrane type-2" evidence="6">
    <location>
        <begin position="23"/>
        <end position="255"/>
    </location>
</feature>